<dbReference type="AlphaFoldDB" id="F0F9T9"/>
<organism evidence="1 2">
    <name type="scientific">Prevotella multiformis DSM 16608</name>
    <dbReference type="NCBI Taxonomy" id="888743"/>
    <lineage>
        <taxon>Bacteria</taxon>
        <taxon>Pseudomonadati</taxon>
        <taxon>Bacteroidota</taxon>
        <taxon>Bacteroidia</taxon>
        <taxon>Bacteroidales</taxon>
        <taxon>Prevotellaceae</taxon>
        <taxon>Prevotella</taxon>
    </lineage>
</organism>
<comment type="caution">
    <text evidence="1">The sequence shown here is derived from an EMBL/GenBank/DDBJ whole genome shotgun (WGS) entry which is preliminary data.</text>
</comment>
<proteinExistence type="predicted"/>
<gene>
    <name evidence="1" type="ORF">HMPREF9141_2356</name>
</gene>
<sequence>MGGLAFSLSVSEETGGILRETFRHMEKTGKPCRAITGMIV</sequence>
<accession>F0F9T9</accession>
<evidence type="ECO:0000313" key="2">
    <source>
        <dbReference type="Proteomes" id="UP000005697"/>
    </source>
</evidence>
<dbReference type="HOGENOM" id="CLU_3294346_0_0_10"/>
<reference evidence="1 2" key="1">
    <citation type="submission" date="2011-01" db="EMBL/GenBank/DDBJ databases">
        <authorList>
            <person name="Muzny D."/>
            <person name="Qin X."/>
            <person name="Deng J."/>
            <person name="Jiang H."/>
            <person name="Liu Y."/>
            <person name="Qu J."/>
            <person name="Song X.-Z."/>
            <person name="Zhang L."/>
            <person name="Thornton R."/>
            <person name="Coyle M."/>
            <person name="Francisco L."/>
            <person name="Jackson L."/>
            <person name="Javaid M."/>
            <person name="Korchina V."/>
            <person name="Kovar C."/>
            <person name="Mata R."/>
            <person name="Mathew T."/>
            <person name="Ngo R."/>
            <person name="Nguyen L."/>
            <person name="Nguyen N."/>
            <person name="Okwuonu G."/>
            <person name="Ongeri F."/>
            <person name="Pham C."/>
            <person name="Simmons D."/>
            <person name="Wilczek-Boney K."/>
            <person name="Hale W."/>
            <person name="Jakkamsetti A."/>
            <person name="Pham P."/>
            <person name="Ruth R."/>
            <person name="San Lucas F."/>
            <person name="Warren J."/>
            <person name="Zhang J."/>
            <person name="Zhao Z."/>
            <person name="Zhou C."/>
            <person name="Zhu D."/>
            <person name="Lee S."/>
            <person name="Bess C."/>
            <person name="Blankenburg K."/>
            <person name="Forbes L."/>
            <person name="Fu Q."/>
            <person name="Gubbala S."/>
            <person name="Hirani K."/>
            <person name="Jayaseelan J.C."/>
            <person name="Lara F."/>
            <person name="Munidasa M."/>
            <person name="Palculict T."/>
            <person name="Patil S."/>
            <person name="Pu L.-L."/>
            <person name="Saada N."/>
            <person name="Tang L."/>
            <person name="Weissenberger G."/>
            <person name="Zhu Y."/>
            <person name="Hemphill L."/>
            <person name="Shang Y."/>
            <person name="Youmans B."/>
            <person name="Ayvaz T."/>
            <person name="Ross M."/>
            <person name="Santibanez J."/>
            <person name="Aqrawi P."/>
            <person name="Gross S."/>
            <person name="Joshi V."/>
            <person name="Fowler G."/>
            <person name="Nazareth L."/>
            <person name="Reid J."/>
            <person name="Worley K."/>
            <person name="Petrosino J."/>
            <person name="Highlander S."/>
            <person name="Gibbs R."/>
        </authorList>
    </citation>
    <scope>NUCLEOTIDE SEQUENCE [LARGE SCALE GENOMIC DNA]</scope>
    <source>
        <strain evidence="1 2">DSM 16608</strain>
    </source>
</reference>
<dbReference type="EMBL" id="AEWX01000034">
    <property type="protein sequence ID" value="EGC19105.1"/>
    <property type="molecule type" value="Genomic_DNA"/>
</dbReference>
<keyword evidence="2" id="KW-1185">Reference proteome</keyword>
<dbReference type="Proteomes" id="UP000005697">
    <property type="component" value="Unassembled WGS sequence"/>
</dbReference>
<name>F0F9T9_9BACT</name>
<protein>
    <submittedName>
        <fullName evidence="1">Uncharacterized protein</fullName>
    </submittedName>
</protein>
<evidence type="ECO:0000313" key="1">
    <source>
        <dbReference type="EMBL" id="EGC19105.1"/>
    </source>
</evidence>